<dbReference type="GO" id="GO:0047372">
    <property type="term" value="F:monoacylglycerol lipase activity"/>
    <property type="evidence" value="ECO:0007669"/>
    <property type="project" value="TreeGrafter"/>
</dbReference>
<dbReference type="GO" id="GO:0046464">
    <property type="term" value="P:acylglycerol catabolic process"/>
    <property type="evidence" value="ECO:0007669"/>
    <property type="project" value="TreeGrafter"/>
</dbReference>
<gene>
    <name evidence="2" type="primary">hsaD_2</name>
    <name evidence="2" type="ORF">GJW-30_1_01611</name>
</gene>
<accession>A0A0S3PT07</accession>
<dbReference type="InterPro" id="IPR000073">
    <property type="entry name" value="AB_hydrolase_1"/>
</dbReference>
<dbReference type="GO" id="GO:0102296">
    <property type="term" value="F:4,5-9,10-diseco-3-hydroxy-5,9,17-trioxoandrosta-1(10),2-diene-4-oate hydrolase activity"/>
    <property type="evidence" value="ECO:0007669"/>
    <property type="project" value="UniProtKB-EC"/>
</dbReference>
<dbReference type="Pfam" id="PF00561">
    <property type="entry name" value="Abhydrolase_1"/>
    <property type="match status" value="1"/>
</dbReference>
<dbReference type="OrthoDB" id="9799612at2"/>
<dbReference type="PRINTS" id="PR00111">
    <property type="entry name" value="ABHYDROLASE"/>
</dbReference>
<evidence type="ECO:0000259" key="1">
    <source>
        <dbReference type="Pfam" id="PF00561"/>
    </source>
</evidence>
<organism evidence="2 3">
    <name type="scientific">Variibacter gotjawalensis</name>
    <dbReference type="NCBI Taxonomy" id="1333996"/>
    <lineage>
        <taxon>Bacteria</taxon>
        <taxon>Pseudomonadati</taxon>
        <taxon>Pseudomonadota</taxon>
        <taxon>Alphaproteobacteria</taxon>
        <taxon>Hyphomicrobiales</taxon>
        <taxon>Nitrobacteraceae</taxon>
        <taxon>Variibacter</taxon>
    </lineage>
</organism>
<reference evidence="2 3" key="1">
    <citation type="submission" date="2015-08" db="EMBL/GenBank/DDBJ databases">
        <title>Investigation of the bacterial diversity of lava forest soil.</title>
        <authorList>
            <person name="Lee J.S."/>
        </authorList>
    </citation>
    <scope>NUCLEOTIDE SEQUENCE [LARGE SCALE GENOMIC DNA]</scope>
    <source>
        <strain evidence="2 3">GJW-30</strain>
    </source>
</reference>
<proteinExistence type="predicted"/>
<sequence length="322" mass="35281">MRRIVKWTAGSLLALVVLVCVALAGFRVSAAYRETVTVERLMPSSGRLVATRSGRIFVQEAGPPDGVPVVLFHGTAAWSELWRPTMQALVAKGFRAIAFDIPPFGFSDRPGTYTRKDQAERVIDMLTALKAERAIIVGHSFGAGAAVETVMRAPEKTRALVLVDAALGLTEKGTANAPDLLQHPWLRETLIAATVTNPLMTETLIKQLIARKGRARHYVELLQRPMARENTTPDFGVWLLYFLGSDPTALSADRDAYGKIDNKVTILWGEEDTVTPLDQARDLQTLLPSAKLVTLPGLGHIPQIEDPDVFIARLVTEVEALR</sequence>
<dbReference type="InterPro" id="IPR050266">
    <property type="entry name" value="AB_hydrolase_sf"/>
</dbReference>
<dbReference type="RefSeq" id="WP_096353965.1">
    <property type="nucleotide sequence ID" value="NZ_AP014946.1"/>
</dbReference>
<dbReference type="EMBL" id="AP014946">
    <property type="protein sequence ID" value="BAT59082.1"/>
    <property type="molecule type" value="Genomic_DNA"/>
</dbReference>
<dbReference type="SUPFAM" id="SSF53474">
    <property type="entry name" value="alpha/beta-Hydrolases"/>
    <property type="match status" value="1"/>
</dbReference>
<dbReference type="KEGG" id="vgo:GJW-30_1_01611"/>
<dbReference type="Proteomes" id="UP000236884">
    <property type="component" value="Chromosome"/>
</dbReference>
<evidence type="ECO:0000313" key="3">
    <source>
        <dbReference type="Proteomes" id="UP000236884"/>
    </source>
</evidence>
<dbReference type="EC" id="3.7.1.17" evidence="2"/>
<dbReference type="PANTHER" id="PTHR43798:SF33">
    <property type="entry name" value="HYDROLASE, PUTATIVE (AFU_ORTHOLOGUE AFUA_2G14860)-RELATED"/>
    <property type="match status" value="1"/>
</dbReference>
<name>A0A0S3PT07_9BRAD</name>
<dbReference type="InterPro" id="IPR000639">
    <property type="entry name" value="Epox_hydrolase-like"/>
</dbReference>
<protein>
    <submittedName>
        <fullName evidence="2">4,5:9,10-diseco-3-hydroxy-5,9, 17-trioxoandrosta-1(10),2-diene-4-oate hydrolase</fullName>
        <ecNumber evidence="2">3.7.1.17</ecNumber>
    </submittedName>
</protein>
<dbReference type="InterPro" id="IPR029058">
    <property type="entry name" value="AB_hydrolase_fold"/>
</dbReference>
<evidence type="ECO:0000313" key="2">
    <source>
        <dbReference type="EMBL" id="BAT59082.1"/>
    </source>
</evidence>
<keyword evidence="3" id="KW-1185">Reference proteome</keyword>
<dbReference type="PRINTS" id="PR00412">
    <property type="entry name" value="EPOXHYDRLASE"/>
</dbReference>
<feature type="domain" description="AB hydrolase-1" evidence="1">
    <location>
        <begin position="68"/>
        <end position="307"/>
    </location>
</feature>
<dbReference type="GO" id="GO:0016020">
    <property type="term" value="C:membrane"/>
    <property type="evidence" value="ECO:0007669"/>
    <property type="project" value="TreeGrafter"/>
</dbReference>
<keyword evidence="2" id="KW-0378">Hydrolase</keyword>
<dbReference type="Gene3D" id="3.40.50.1820">
    <property type="entry name" value="alpha/beta hydrolase"/>
    <property type="match status" value="1"/>
</dbReference>
<dbReference type="AlphaFoldDB" id="A0A0S3PT07"/>
<dbReference type="PANTHER" id="PTHR43798">
    <property type="entry name" value="MONOACYLGLYCEROL LIPASE"/>
    <property type="match status" value="1"/>
</dbReference>